<proteinExistence type="predicted"/>
<name>A0A6G3QM99_9ACTN</name>
<dbReference type="AlphaFoldDB" id="A0A6G3QM99"/>
<sequence>MDGLRAWEEHAGRPRSSLAAEAGLDTSALTRLLNGLTDFGRCLKDSLRLLQACGAPEEVRTQWIVCYTRYEQEGWHEESSPRPPLPTDALPPPPAGPLVPWSEWRVRAAEHGTPLARATVACLSSPAVDRGVDKRIYRSVTRWLDEEPEHSRALSVDGRQGSGRTWALLRSVERLSELRQTPVFVLDPAEELDTAALEEFRAARREPYIVLVDTLDDEADARTVLGPLLAERRGRAPALYLLSGYEPPEWLERCEGVPVGRVTDEEVRQLSALLHSGRSRQRLSHNDRADLNRRLRSDKAPGIGEVVRLLTPGGDPRLTRYAADLHAQYRRFDGGDEGRQVQALGVLFLMYCGVRRLPVPDGVLSEAFTLSTGSLKHVHGHVTSRGERLVWLEHPRALDRALRRIARNNGEPTFEKLRRDALCRALGGVQPGNRLHRDFARRLVSRVSAADRAWLVRECRELVLGLALATARGSASMHIYAWYPLAQEALRADDGVAPDMQALLDRWKDGLSAEFVDTLTPQPRSPAEVMYMILALGRDETAVHMLRRLGSAAEWESGPWWDFFEMVEKAPGKRQLTEKLMPVLRGGGLDVPKLLRTANTAQVLPALVTEYGRPDERHWLWRHLHEILSDTAPETLQHRYRCARHFTALAGRCLSQRRHYLSLRVLGACLQPSLLDDPLCREFEREVDDIRRLESDAALGPRTVEALLPLVRTLPPSRAAEVWRRTLGFAVQWHPDLLPELSREALDAVGTLVDDGVPAKDYSHLHYAALETAIHARSLQPLDAAHYLAAFASVTEDQQVELLVRLASACLTATDRGMAEAAARYLTGCDIADPWKTTSAAQDYLDELADWAGAATPEPAADLSLRFGSMRPYALALRLLPGSRAKQQERARRLLESGPAPGLFRALVTELLRVGLAAEARELLSRRSDRSPDNECARAHAAALEGELGAARTHLRRLTATYHSTGHGAHPKAVRETARAMAEQTSGNEARCYRMLARLQDLTPLTEGP</sequence>
<accession>A0A6G3QM99</accession>
<feature type="region of interest" description="Disordered" evidence="1">
    <location>
        <begin position="76"/>
        <end position="96"/>
    </location>
</feature>
<comment type="caution">
    <text evidence="2">The sequence shown here is derived from an EMBL/GenBank/DDBJ whole genome shotgun (WGS) entry which is preliminary data.</text>
</comment>
<evidence type="ECO:0000256" key="1">
    <source>
        <dbReference type="SAM" id="MobiDB-lite"/>
    </source>
</evidence>
<dbReference type="EMBL" id="JAAGMD010000001">
    <property type="protein sequence ID" value="NEA84501.1"/>
    <property type="molecule type" value="Genomic_DNA"/>
</dbReference>
<feature type="compositionally biased region" description="Pro residues" evidence="1">
    <location>
        <begin position="81"/>
        <end position="96"/>
    </location>
</feature>
<protein>
    <submittedName>
        <fullName evidence="2">Uncharacterized protein</fullName>
    </submittedName>
</protein>
<reference evidence="2" key="1">
    <citation type="submission" date="2020-01" db="EMBL/GenBank/DDBJ databases">
        <title>Insect and environment-associated Actinomycetes.</title>
        <authorList>
            <person name="Currrie C."/>
            <person name="Chevrette M."/>
            <person name="Carlson C."/>
            <person name="Stubbendieck R."/>
            <person name="Wendt-Pienkowski E."/>
        </authorList>
    </citation>
    <scope>NUCLEOTIDE SEQUENCE</scope>
    <source>
        <strain evidence="2">SID14436</strain>
    </source>
</reference>
<organism evidence="2">
    <name type="scientific">Streptomyces sp. SID14436</name>
    <dbReference type="NCBI Taxonomy" id="2706070"/>
    <lineage>
        <taxon>Bacteria</taxon>
        <taxon>Bacillati</taxon>
        <taxon>Actinomycetota</taxon>
        <taxon>Actinomycetes</taxon>
        <taxon>Kitasatosporales</taxon>
        <taxon>Streptomycetaceae</taxon>
        <taxon>Streptomyces</taxon>
    </lineage>
</organism>
<gene>
    <name evidence="2" type="ORF">G3I53_00090</name>
</gene>
<dbReference type="RefSeq" id="WP_164337196.1">
    <property type="nucleotide sequence ID" value="NZ_JAAGMD010000001.1"/>
</dbReference>
<evidence type="ECO:0000313" key="2">
    <source>
        <dbReference type="EMBL" id="NEA84501.1"/>
    </source>
</evidence>